<dbReference type="Proteomes" id="UP001165960">
    <property type="component" value="Unassembled WGS sequence"/>
</dbReference>
<accession>A0ACC2TE98</accession>
<keyword evidence="2" id="KW-1185">Reference proteome</keyword>
<protein>
    <submittedName>
        <fullName evidence="1">Retrotransposon-like protein 1</fullName>
    </submittedName>
</protein>
<reference evidence="1" key="1">
    <citation type="submission" date="2022-04" db="EMBL/GenBank/DDBJ databases">
        <title>Genome of the entomopathogenic fungus Entomophthora muscae.</title>
        <authorList>
            <person name="Elya C."/>
            <person name="Lovett B.R."/>
            <person name="Lee E."/>
            <person name="Macias A.M."/>
            <person name="Hajek A.E."/>
            <person name="De Bivort B.L."/>
            <person name="Kasson M.T."/>
            <person name="De Fine Licht H.H."/>
            <person name="Stajich J.E."/>
        </authorList>
    </citation>
    <scope>NUCLEOTIDE SEQUENCE</scope>
    <source>
        <strain evidence="1">Berkeley</strain>
    </source>
</reference>
<dbReference type="EMBL" id="QTSX02002941">
    <property type="protein sequence ID" value="KAJ9073015.1"/>
    <property type="molecule type" value="Genomic_DNA"/>
</dbReference>
<comment type="caution">
    <text evidence="1">The sequence shown here is derived from an EMBL/GenBank/DDBJ whole genome shotgun (WGS) entry which is preliminary data.</text>
</comment>
<evidence type="ECO:0000313" key="2">
    <source>
        <dbReference type="Proteomes" id="UP001165960"/>
    </source>
</evidence>
<gene>
    <name evidence="1" type="primary">RTL1_9</name>
    <name evidence="1" type="ORF">DSO57_1021088</name>
</gene>
<proteinExistence type="predicted"/>
<name>A0ACC2TE98_9FUNG</name>
<organism evidence="1 2">
    <name type="scientific">Entomophthora muscae</name>
    <dbReference type="NCBI Taxonomy" id="34485"/>
    <lineage>
        <taxon>Eukaryota</taxon>
        <taxon>Fungi</taxon>
        <taxon>Fungi incertae sedis</taxon>
        <taxon>Zoopagomycota</taxon>
        <taxon>Entomophthoromycotina</taxon>
        <taxon>Entomophthoromycetes</taxon>
        <taxon>Entomophthorales</taxon>
        <taxon>Entomophthoraceae</taxon>
        <taxon>Entomophthora</taxon>
    </lineage>
</organism>
<evidence type="ECO:0000313" key="1">
    <source>
        <dbReference type="EMBL" id="KAJ9073015.1"/>
    </source>
</evidence>
<sequence length="131" mass="14470">MTPNPPGMSSNKLQCHYQDGLCFYFHEAGHLPRAFPKKNTPPVSLAQINTSAQSYKFIQVTIDRAGIKRQVKAFIDTGADESFIDTNQAKELGLKSSERSLQVTMGNSSLDTDVREPTLIGRLASVWELAV</sequence>